<dbReference type="AlphaFoldDB" id="A0A5N6QKS8"/>
<reference evidence="1 2" key="1">
    <citation type="submission" date="2019-06" db="EMBL/GenBank/DDBJ databases">
        <title>A chromosomal-level reference genome of Carpinus fangiana (Coryloideae, Betulaceae).</title>
        <authorList>
            <person name="Yang X."/>
            <person name="Wang Z."/>
            <person name="Zhang L."/>
            <person name="Hao G."/>
            <person name="Liu J."/>
            <person name="Yang Y."/>
        </authorList>
    </citation>
    <scope>NUCLEOTIDE SEQUENCE [LARGE SCALE GENOMIC DNA]</scope>
    <source>
        <strain evidence="1">Cfa_2016G</strain>
        <tissue evidence="1">Leaf</tissue>
    </source>
</reference>
<sequence>MPKLCLVTSPSVSNSSFLPSFLPILLYNVLERIFFSFRGLLSQKIKTIVVIGYNVLERIFFSFQALLSQKIKTIIVIGRRTEQNTKMCYPGSVPSVGIRELAVQSRRFVLQAPIGIEAVTRRASEAVVGGAAEGGGGGGSVKQCVCSPTRHPGSFRCRQHHAAGYVWGGRMPRNGCSDD</sequence>
<evidence type="ECO:0000313" key="1">
    <source>
        <dbReference type="EMBL" id="KAE7998753.1"/>
    </source>
</evidence>
<dbReference type="OrthoDB" id="1676051at2759"/>
<accession>A0A5N6QKS8</accession>
<evidence type="ECO:0000313" key="2">
    <source>
        <dbReference type="Proteomes" id="UP000327013"/>
    </source>
</evidence>
<dbReference type="Proteomes" id="UP000327013">
    <property type="component" value="Chromosome 1"/>
</dbReference>
<protein>
    <submittedName>
        <fullName evidence="1">Uncharacterized protein</fullName>
    </submittedName>
</protein>
<keyword evidence="2" id="KW-1185">Reference proteome</keyword>
<gene>
    <name evidence="1" type="ORF">FH972_003264</name>
</gene>
<dbReference type="EMBL" id="CM017321">
    <property type="protein sequence ID" value="KAE7998753.1"/>
    <property type="molecule type" value="Genomic_DNA"/>
</dbReference>
<proteinExistence type="predicted"/>
<organism evidence="1 2">
    <name type="scientific">Carpinus fangiana</name>
    <dbReference type="NCBI Taxonomy" id="176857"/>
    <lineage>
        <taxon>Eukaryota</taxon>
        <taxon>Viridiplantae</taxon>
        <taxon>Streptophyta</taxon>
        <taxon>Embryophyta</taxon>
        <taxon>Tracheophyta</taxon>
        <taxon>Spermatophyta</taxon>
        <taxon>Magnoliopsida</taxon>
        <taxon>eudicotyledons</taxon>
        <taxon>Gunneridae</taxon>
        <taxon>Pentapetalae</taxon>
        <taxon>rosids</taxon>
        <taxon>fabids</taxon>
        <taxon>Fagales</taxon>
        <taxon>Betulaceae</taxon>
        <taxon>Carpinus</taxon>
    </lineage>
</organism>
<name>A0A5N6QKS8_9ROSI</name>